<organism evidence="2 3">
    <name type="scientific">Candidatus Kaiserbacteria bacterium CG10_big_fil_rev_8_21_14_0_10_44_10</name>
    <dbReference type="NCBI Taxonomy" id="1974606"/>
    <lineage>
        <taxon>Bacteria</taxon>
        <taxon>Candidatus Kaiseribacteriota</taxon>
    </lineage>
</organism>
<evidence type="ECO:0000256" key="1">
    <source>
        <dbReference type="SAM" id="Phobius"/>
    </source>
</evidence>
<dbReference type="Proteomes" id="UP000229612">
    <property type="component" value="Unassembled WGS sequence"/>
</dbReference>
<comment type="caution">
    <text evidence="2">The sequence shown here is derived from an EMBL/GenBank/DDBJ whole genome shotgun (WGS) entry which is preliminary data.</text>
</comment>
<feature type="transmembrane region" description="Helical" evidence="1">
    <location>
        <begin position="16"/>
        <end position="38"/>
    </location>
</feature>
<dbReference type="EMBL" id="PFBG01000040">
    <property type="protein sequence ID" value="PIR85578.1"/>
    <property type="molecule type" value="Genomic_DNA"/>
</dbReference>
<keyword evidence="1" id="KW-1133">Transmembrane helix</keyword>
<reference evidence="3" key="1">
    <citation type="submission" date="2017-09" db="EMBL/GenBank/DDBJ databases">
        <title>Depth-based differentiation of microbial function through sediment-hosted aquifers and enrichment of novel symbionts in the deep terrestrial subsurface.</title>
        <authorList>
            <person name="Probst A.J."/>
            <person name="Ladd B."/>
            <person name="Jarett J.K."/>
            <person name="Geller-Mcgrath D.E."/>
            <person name="Sieber C.M.K."/>
            <person name="Emerson J.B."/>
            <person name="Anantharaman K."/>
            <person name="Thomas B.C."/>
            <person name="Malmstrom R."/>
            <person name="Stieglmeier M."/>
            <person name="Klingl A."/>
            <person name="Woyke T."/>
            <person name="Ryan C.M."/>
            <person name="Banfield J.F."/>
        </authorList>
    </citation>
    <scope>NUCLEOTIDE SEQUENCE [LARGE SCALE GENOMIC DNA]</scope>
</reference>
<evidence type="ECO:0000313" key="2">
    <source>
        <dbReference type="EMBL" id="PIR85578.1"/>
    </source>
</evidence>
<sequence length="196" mass="21474">MNQDLKNQTAKTEQGFALLITLVVVSVVLAIGLSLLFVTTKQYLLAVTAIESEKSFQSAQIGLECMRFHRAQPTTKSALLKENGASPPSLACAGVTPNNPPGIQSTTLFNNSGRLLYNYRYQYTINGAQCAEPSLYIADLREATEDLTYNLTNEGLGTVECTAGTICTVVFARGYNRPCDQLDSIFTIQREITIEY</sequence>
<dbReference type="AlphaFoldDB" id="A0A2H0UGP9"/>
<gene>
    <name evidence="2" type="ORF">COU14_03595</name>
</gene>
<evidence type="ECO:0000313" key="3">
    <source>
        <dbReference type="Proteomes" id="UP000229612"/>
    </source>
</evidence>
<proteinExistence type="predicted"/>
<protein>
    <recommendedName>
        <fullName evidence="4">Type 4 fimbrial biogenesis protein PilX N-terminal domain-containing protein</fullName>
    </recommendedName>
</protein>
<keyword evidence="1" id="KW-0472">Membrane</keyword>
<accession>A0A2H0UGP9</accession>
<keyword evidence="1" id="KW-0812">Transmembrane</keyword>
<evidence type="ECO:0008006" key="4">
    <source>
        <dbReference type="Google" id="ProtNLM"/>
    </source>
</evidence>
<name>A0A2H0UGP9_9BACT</name>